<proteinExistence type="predicted"/>
<gene>
    <name evidence="1" type="ORF">FEJ81_14350</name>
</gene>
<organism evidence="1 2">
    <name type="scientific">Natrinema versiforme</name>
    <dbReference type="NCBI Taxonomy" id="88724"/>
    <lineage>
        <taxon>Archaea</taxon>
        <taxon>Methanobacteriati</taxon>
        <taxon>Methanobacteriota</taxon>
        <taxon>Stenosarchaea group</taxon>
        <taxon>Halobacteria</taxon>
        <taxon>Halobacteriales</taxon>
        <taxon>Natrialbaceae</taxon>
        <taxon>Natrinema</taxon>
    </lineage>
</organism>
<dbReference type="OrthoDB" id="177738at2157"/>
<evidence type="ECO:0000313" key="1">
    <source>
        <dbReference type="EMBL" id="QCS43471.1"/>
    </source>
</evidence>
<name>A0A4P8WN64_9EURY</name>
<sequence length="153" mass="17069">MVSRRDALALGCGAGVTAISGCTGLLSDSSRLSLIALNFDSEPHAMTVELLRADADRYSEAVELRERYELEAPPDGDAAYEHREPDTLENERYVVRADLQDLPATRATYQYYPGCPDGDESDDLYVEVRTEPESDDRYIEFTQNRCSGSSGWF</sequence>
<reference evidence="2" key="1">
    <citation type="submission" date="2019-05" db="EMBL/GenBank/DDBJ databases">
        <title>Genome sequence and methylation pattern of the halophilic Archaeon Natrinema versiforme BOL5-4.</title>
        <authorList>
            <person name="DasSarma P."/>
            <person name="Anton B.P."/>
            <person name="DasSarma S.L."/>
            <person name="Martinez F.L."/>
            <person name="Guzman D."/>
            <person name="Roberts R.J."/>
            <person name="DasSarma S."/>
        </authorList>
    </citation>
    <scope>NUCLEOTIDE SEQUENCE [LARGE SCALE GENOMIC DNA]</scope>
    <source>
        <strain evidence="2">BOL5-4</strain>
    </source>
</reference>
<accession>A0A4P8WN64</accession>
<evidence type="ECO:0000313" key="2">
    <source>
        <dbReference type="Proteomes" id="UP000302218"/>
    </source>
</evidence>
<protein>
    <submittedName>
        <fullName evidence="1">Uncharacterized protein</fullName>
    </submittedName>
</protein>
<dbReference type="AlphaFoldDB" id="A0A4P8WN64"/>
<dbReference type="RefSeq" id="WP_138245929.1">
    <property type="nucleotide sequence ID" value="NZ_CP040330.1"/>
</dbReference>
<dbReference type="PROSITE" id="PS51257">
    <property type="entry name" value="PROKAR_LIPOPROTEIN"/>
    <property type="match status" value="1"/>
</dbReference>
<dbReference type="GeneID" id="40266477"/>
<dbReference type="KEGG" id="nvr:FEJ81_14350"/>
<dbReference type="EMBL" id="CP040330">
    <property type="protein sequence ID" value="QCS43471.1"/>
    <property type="molecule type" value="Genomic_DNA"/>
</dbReference>
<dbReference type="Proteomes" id="UP000302218">
    <property type="component" value="Chromosome"/>
</dbReference>